<gene>
    <name evidence="4" type="ORF">COX73_02915</name>
</gene>
<dbReference type="Pfam" id="PF01546">
    <property type="entry name" value="Peptidase_M20"/>
    <property type="match status" value="1"/>
</dbReference>
<accession>A0A2M7VJP3</accession>
<dbReference type="SUPFAM" id="SSF53187">
    <property type="entry name" value="Zn-dependent exopeptidases"/>
    <property type="match status" value="1"/>
</dbReference>
<dbReference type="PANTHER" id="PTHR43808">
    <property type="entry name" value="ACETYLORNITHINE DEACETYLASE"/>
    <property type="match status" value="1"/>
</dbReference>
<dbReference type="EMBL" id="PFPS01000121">
    <property type="protein sequence ID" value="PJA02024.1"/>
    <property type="molecule type" value="Genomic_DNA"/>
</dbReference>
<dbReference type="GO" id="GO:0016787">
    <property type="term" value="F:hydrolase activity"/>
    <property type="evidence" value="ECO:0007669"/>
    <property type="project" value="UniProtKB-KW"/>
</dbReference>
<keyword evidence="2" id="KW-0378">Hydrolase</keyword>
<evidence type="ECO:0000256" key="2">
    <source>
        <dbReference type="ARBA" id="ARBA00022801"/>
    </source>
</evidence>
<dbReference type="InterPro" id="IPR011650">
    <property type="entry name" value="Peptidase_M20_dimer"/>
</dbReference>
<sequence length="368" mass="41283">MNQIYKILEQLVQIKSYSGQEKELADFIMAFCQKNNLPVENQDGNIIIKYLVNSQKCLIFNAHLDTVKEEYISAWIYPPFGKKAGVIKDGKLYGLGASDDKASIAVFLFLALEFIKNPSSIDIFFAFVTKEEIDGLGSQSFVSYFKKNYAKSYKDVSAVIGEPTNCDKIEIGHRGNAFIKITTLGQSGHASRPNEIKKHSIEEMVKVISKIKNLEKKIKIEYTDGILGQPSFCLTGIHTNQTSVNKIPESCFSTWDIRTTPNLDKRLISILKKELSNAAKIEFIEKPVSCGLTSPKEKIVKVMEKIIPNLEFTVSPGSNDISFFMQAGIPAITFGPGNKEVIHQENEYVELINIQKALNVYSNLIINY</sequence>
<keyword evidence="1" id="KW-0479">Metal-binding</keyword>
<dbReference type="InterPro" id="IPR002933">
    <property type="entry name" value="Peptidase_M20"/>
</dbReference>
<dbReference type="GO" id="GO:0046872">
    <property type="term" value="F:metal ion binding"/>
    <property type="evidence" value="ECO:0007669"/>
    <property type="project" value="UniProtKB-KW"/>
</dbReference>
<proteinExistence type="predicted"/>
<dbReference type="Gene3D" id="3.40.630.10">
    <property type="entry name" value="Zn peptidases"/>
    <property type="match status" value="1"/>
</dbReference>
<name>A0A2M7VJP3_9BACT</name>
<dbReference type="SUPFAM" id="SSF55031">
    <property type="entry name" value="Bacterial exopeptidase dimerisation domain"/>
    <property type="match status" value="1"/>
</dbReference>
<dbReference type="InterPro" id="IPR050072">
    <property type="entry name" value="Peptidase_M20A"/>
</dbReference>
<organism evidence="4 5">
    <name type="scientific">bacterium (Candidatus Gribaldobacteria) CG_4_10_14_0_2_um_filter_36_18</name>
    <dbReference type="NCBI Taxonomy" id="2014264"/>
    <lineage>
        <taxon>Bacteria</taxon>
        <taxon>Candidatus Gribaldobacteria</taxon>
    </lineage>
</organism>
<evidence type="ECO:0000313" key="4">
    <source>
        <dbReference type="EMBL" id="PJA02024.1"/>
    </source>
</evidence>
<dbReference type="Pfam" id="PF07687">
    <property type="entry name" value="M20_dimer"/>
    <property type="match status" value="1"/>
</dbReference>
<evidence type="ECO:0000313" key="5">
    <source>
        <dbReference type="Proteomes" id="UP000231469"/>
    </source>
</evidence>
<dbReference type="AlphaFoldDB" id="A0A2M7VJP3"/>
<protein>
    <recommendedName>
        <fullName evidence="3">Peptidase M20 dimerisation domain-containing protein</fullName>
    </recommendedName>
</protein>
<dbReference type="Gene3D" id="3.30.70.360">
    <property type="match status" value="1"/>
</dbReference>
<comment type="caution">
    <text evidence="4">The sequence shown here is derived from an EMBL/GenBank/DDBJ whole genome shotgun (WGS) entry which is preliminary data.</text>
</comment>
<reference evidence="5" key="1">
    <citation type="submission" date="2017-09" db="EMBL/GenBank/DDBJ databases">
        <title>Depth-based differentiation of microbial function through sediment-hosted aquifers and enrichment of novel symbionts in the deep terrestrial subsurface.</title>
        <authorList>
            <person name="Probst A.J."/>
            <person name="Ladd B."/>
            <person name="Jarett J.K."/>
            <person name="Geller-Mcgrath D.E."/>
            <person name="Sieber C.M.K."/>
            <person name="Emerson J.B."/>
            <person name="Anantharaman K."/>
            <person name="Thomas B.C."/>
            <person name="Malmstrom R."/>
            <person name="Stieglmeier M."/>
            <person name="Klingl A."/>
            <person name="Woyke T."/>
            <person name="Ryan C.M."/>
            <person name="Banfield J.F."/>
        </authorList>
    </citation>
    <scope>NUCLEOTIDE SEQUENCE [LARGE SCALE GENOMIC DNA]</scope>
</reference>
<evidence type="ECO:0000259" key="3">
    <source>
        <dbReference type="Pfam" id="PF07687"/>
    </source>
</evidence>
<evidence type="ECO:0000256" key="1">
    <source>
        <dbReference type="ARBA" id="ARBA00022723"/>
    </source>
</evidence>
<dbReference type="Proteomes" id="UP000231469">
    <property type="component" value="Unassembled WGS sequence"/>
</dbReference>
<dbReference type="InterPro" id="IPR036264">
    <property type="entry name" value="Bact_exopeptidase_dim_dom"/>
</dbReference>
<feature type="domain" description="Peptidase M20 dimerisation" evidence="3">
    <location>
        <begin position="171"/>
        <end position="279"/>
    </location>
</feature>